<dbReference type="Pfam" id="PF17917">
    <property type="entry name" value="RT_RNaseH"/>
    <property type="match status" value="1"/>
</dbReference>
<dbReference type="GO" id="GO:0003887">
    <property type="term" value="F:DNA-directed DNA polymerase activity"/>
    <property type="evidence" value="ECO:0007669"/>
    <property type="project" value="UniProtKB-KW"/>
</dbReference>
<evidence type="ECO:0000256" key="7">
    <source>
        <dbReference type="ARBA" id="ARBA00022918"/>
    </source>
</evidence>
<dbReference type="InterPro" id="IPR043502">
    <property type="entry name" value="DNA/RNA_pol_sf"/>
</dbReference>
<dbReference type="GO" id="GO:0003676">
    <property type="term" value="F:nucleic acid binding"/>
    <property type="evidence" value="ECO:0007669"/>
    <property type="project" value="InterPro"/>
</dbReference>
<feature type="compositionally biased region" description="Polar residues" evidence="8">
    <location>
        <begin position="218"/>
        <end position="230"/>
    </location>
</feature>
<evidence type="ECO:0000256" key="3">
    <source>
        <dbReference type="ARBA" id="ARBA00022695"/>
    </source>
</evidence>
<organism evidence="10 11">
    <name type="scientific">Handroanthus impetiginosus</name>
    <dbReference type="NCBI Taxonomy" id="429701"/>
    <lineage>
        <taxon>Eukaryota</taxon>
        <taxon>Viridiplantae</taxon>
        <taxon>Streptophyta</taxon>
        <taxon>Embryophyta</taxon>
        <taxon>Tracheophyta</taxon>
        <taxon>Spermatophyta</taxon>
        <taxon>Magnoliopsida</taxon>
        <taxon>eudicotyledons</taxon>
        <taxon>Gunneridae</taxon>
        <taxon>Pentapetalae</taxon>
        <taxon>asterids</taxon>
        <taxon>lamiids</taxon>
        <taxon>Lamiales</taxon>
        <taxon>Bignoniaceae</taxon>
        <taxon>Crescentiina</taxon>
        <taxon>Tabebuia alliance</taxon>
        <taxon>Handroanthus</taxon>
    </lineage>
</organism>
<dbReference type="SUPFAM" id="SSF56672">
    <property type="entry name" value="DNA/RNA polymerases"/>
    <property type="match status" value="1"/>
</dbReference>
<keyword evidence="5" id="KW-0255">Endonuclease</keyword>
<proteinExistence type="predicted"/>
<dbReference type="CDD" id="cd00303">
    <property type="entry name" value="retropepsin_like"/>
    <property type="match status" value="1"/>
</dbReference>
<keyword evidence="7" id="KW-0695">RNA-directed DNA polymerase</keyword>
<feature type="region of interest" description="Disordered" evidence="8">
    <location>
        <begin position="302"/>
        <end position="321"/>
    </location>
</feature>
<dbReference type="OrthoDB" id="1729481at2759"/>
<evidence type="ECO:0000256" key="8">
    <source>
        <dbReference type="SAM" id="MobiDB-lite"/>
    </source>
</evidence>
<dbReference type="GO" id="GO:0016787">
    <property type="term" value="F:hydrolase activity"/>
    <property type="evidence" value="ECO:0007669"/>
    <property type="project" value="UniProtKB-KW"/>
</dbReference>
<dbReference type="GO" id="GO:0015074">
    <property type="term" value="P:DNA integration"/>
    <property type="evidence" value="ECO:0007669"/>
    <property type="project" value="InterPro"/>
</dbReference>
<dbReference type="Pfam" id="PF17921">
    <property type="entry name" value="Integrase_H2C2"/>
    <property type="match status" value="1"/>
</dbReference>
<dbReference type="CDD" id="cd09274">
    <property type="entry name" value="RNase_HI_RT_Ty3"/>
    <property type="match status" value="1"/>
</dbReference>
<protein>
    <recommendedName>
        <fullName evidence="1">RNA-directed DNA polymerase</fullName>
        <ecNumber evidence="1">2.7.7.49</ecNumber>
    </recommendedName>
</protein>
<keyword evidence="2 10" id="KW-0808">Transferase</keyword>
<dbReference type="STRING" id="429701.A0A2G9FWY3"/>
<dbReference type="CDD" id="cd01647">
    <property type="entry name" value="RT_LTR"/>
    <property type="match status" value="1"/>
</dbReference>
<dbReference type="PANTHER" id="PTHR37984">
    <property type="entry name" value="PROTEIN CBG26694"/>
    <property type="match status" value="1"/>
</dbReference>
<gene>
    <name evidence="10" type="ORF">CDL12_29952</name>
</gene>
<evidence type="ECO:0000259" key="9">
    <source>
        <dbReference type="PROSITE" id="PS50994"/>
    </source>
</evidence>
<dbReference type="InterPro" id="IPR050951">
    <property type="entry name" value="Retrovirus_Pol_polyprotein"/>
</dbReference>
<dbReference type="Gene3D" id="2.40.70.10">
    <property type="entry name" value="Acid Proteases"/>
    <property type="match status" value="1"/>
</dbReference>
<evidence type="ECO:0000256" key="6">
    <source>
        <dbReference type="ARBA" id="ARBA00022801"/>
    </source>
</evidence>
<dbReference type="GO" id="GO:0003964">
    <property type="term" value="F:RNA-directed DNA polymerase activity"/>
    <property type="evidence" value="ECO:0007669"/>
    <property type="project" value="UniProtKB-KW"/>
</dbReference>
<evidence type="ECO:0000313" key="10">
    <source>
        <dbReference type="EMBL" id="PIM97577.1"/>
    </source>
</evidence>
<dbReference type="GO" id="GO:0004519">
    <property type="term" value="F:endonuclease activity"/>
    <property type="evidence" value="ECO:0007669"/>
    <property type="project" value="UniProtKB-KW"/>
</dbReference>
<feature type="compositionally biased region" description="Polar residues" evidence="8">
    <location>
        <begin position="302"/>
        <end position="316"/>
    </location>
</feature>
<dbReference type="Gene3D" id="3.10.10.10">
    <property type="entry name" value="HIV Type 1 Reverse Transcriptase, subunit A, domain 1"/>
    <property type="match status" value="1"/>
</dbReference>
<keyword evidence="6" id="KW-0378">Hydrolase</keyword>
<feature type="domain" description="Integrase catalytic" evidence="9">
    <location>
        <begin position="1265"/>
        <end position="1432"/>
    </location>
</feature>
<dbReference type="InterPro" id="IPR036397">
    <property type="entry name" value="RNaseH_sf"/>
</dbReference>
<dbReference type="InterPro" id="IPR043128">
    <property type="entry name" value="Rev_trsase/Diguanyl_cyclase"/>
</dbReference>
<accession>A0A2G9FWY3</accession>
<dbReference type="Pfam" id="PF00665">
    <property type="entry name" value="rve"/>
    <property type="match status" value="1"/>
</dbReference>
<dbReference type="InterPro" id="IPR012337">
    <property type="entry name" value="RNaseH-like_sf"/>
</dbReference>
<keyword evidence="4" id="KW-0540">Nuclease</keyword>
<dbReference type="PANTHER" id="PTHR37984:SF5">
    <property type="entry name" value="PROTEIN NYNRIN-LIKE"/>
    <property type="match status" value="1"/>
</dbReference>
<dbReference type="EMBL" id="NKXS01009444">
    <property type="protein sequence ID" value="PIM97577.1"/>
    <property type="molecule type" value="Genomic_DNA"/>
</dbReference>
<feature type="region of interest" description="Disordered" evidence="8">
    <location>
        <begin position="218"/>
        <end position="268"/>
    </location>
</feature>
<dbReference type="FunFam" id="3.30.70.270:FF:000020">
    <property type="entry name" value="Transposon Tf2-6 polyprotein-like Protein"/>
    <property type="match status" value="1"/>
</dbReference>
<dbReference type="InterPro" id="IPR001584">
    <property type="entry name" value="Integrase_cat-core"/>
</dbReference>
<dbReference type="Gene3D" id="1.10.340.70">
    <property type="match status" value="1"/>
</dbReference>
<evidence type="ECO:0000256" key="2">
    <source>
        <dbReference type="ARBA" id="ARBA00022679"/>
    </source>
</evidence>
<keyword evidence="3 10" id="KW-0548">Nucleotidyltransferase</keyword>
<keyword evidence="11" id="KW-1185">Reference proteome</keyword>
<dbReference type="InterPro" id="IPR021109">
    <property type="entry name" value="Peptidase_aspartic_dom_sf"/>
</dbReference>
<dbReference type="InterPro" id="IPR041588">
    <property type="entry name" value="Integrase_H2C2"/>
</dbReference>
<dbReference type="InterPro" id="IPR041373">
    <property type="entry name" value="RT_RNaseH"/>
</dbReference>
<comment type="caution">
    <text evidence="10">The sequence shown here is derived from an EMBL/GenBank/DDBJ whole genome shotgun (WGS) entry which is preliminary data.</text>
</comment>
<reference evidence="11" key="1">
    <citation type="journal article" date="2018" name="Gigascience">
        <title>Genome assembly of the Pink Ipe (Handroanthus impetiginosus, Bignoniaceae), a highly valued, ecologically keystone Neotropical timber forest tree.</title>
        <authorList>
            <person name="Silva-Junior O.B."/>
            <person name="Grattapaglia D."/>
            <person name="Novaes E."/>
            <person name="Collevatti R.G."/>
        </authorList>
    </citation>
    <scope>NUCLEOTIDE SEQUENCE [LARGE SCALE GENOMIC DNA]</scope>
    <source>
        <strain evidence="11">cv. UFG-1</strain>
    </source>
</reference>
<dbReference type="EC" id="2.7.7.49" evidence="1"/>
<evidence type="ECO:0000256" key="1">
    <source>
        <dbReference type="ARBA" id="ARBA00012493"/>
    </source>
</evidence>
<dbReference type="InterPro" id="IPR000477">
    <property type="entry name" value="RT_dom"/>
</dbReference>
<dbReference type="Pfam" id="PF00078">
    <property type="entry name" value="RVT_1"/>
    <property type="match status" value="1"/>
</dbReference>
<sequence length="1577" mass="179870">MIQNTAQFCGLSHENPNRHIDNFLKICDTLRQEGVSKDALRLRLFSFSLLGDALDWFFSLPEDSITTWGVSETVYEAWSRFRKMLRNCPNHDIPRHIQVHTFYHGLTEGGKDKLDHLNGDSFLSGTTAECHNLLNNLVANHYEKKSERATPPKAAGVIEVDQVTALNAKIDFLMQSMKNFGVNQVQHIPVTCDECGESHPSDQCPHSVESIQFVSNARKPQNNPYSNTYNPGWRQHPNFSWNNNQGQGSAPRFQQGGQQQVQQPMQEKKPSLEETLIQFMASTAANFKTMKTQIGQLANAINSRPQGSLPSNTEPNPRQDGKAQCQAVTLRNGRELQEAVKEPTKSKEKEVISEEKGKEVEAPLEKLHINIPFAEALEQMPSYVKFMKDILSKKRSLGDYETVALTEECSAIIQNKLPPKLKDPGSFTIPCTIGTHLSGRALCDLGTEECLGEAKPTSITLQLADRSLTYPKGVIEDILVKVDKFIFPADFVVLDMEVDIEVPIILGRPFLATGRTLIDVQKAMKFPNESDECFAVSLFDNLVGNESIAEKPLDPLERALLDLLDEENEEDYEVVKTLDASKYFKSRGVESLERTAPSKVLKPSIEEPPTLELKPLPNHLCYAYLGESDTLPVIISSSLSDLQVEKLLRVLRNHKGAIGWTIADIKGISPSFCMHKILLEDDQKPSVESQRRLNPIMKEVVKKEIIKWLDAGIIYPISDSSWVSPVQCVPKKGGITVVPNMHNELIPTRTVTGWRVCMDYRKLNKATRKDHFPLLFIDQMLDRLAGKEFYCFLDGYSGYNQIAIAPEDQEKITFTCPYGTFAFRRMPFGLCNAPATFQRCMMAIFTDMVENCLEVFMDDFSVYGNSFDECLNNLSCVLKRCEDTNLILNWEKCHFMVQEGIVLGHKVSNRGIEVDKAKLETIEKLPPPTSVKGVRSFLGHAGFYRRFIKDFSKISKPLCNLLEKDIPFNFDDACRDAFNDLKGRLISAPIITVPDWSFPFELMCDASDFAVGAVLGQRKDKIFRSIYYASKTLNDAQLNYTTTEKELLAVVFAFDKFRSYLVGTKVIVYTDHAAIRYLIEKKDAKPRLIRWVLLLQEFDLEIRDRKGTENQIADHLSRLESPAKTDEPNLINDNFPDEQLLAIVASDVPWYADIVNYLTCGIIPFDLSAQQKKKFLFDTRRYFWDDPFLFKQGPDNILRRCVPEIEMNDILEQCHASPYGGHFHGDRTAAKILQSGFFWPNLFKDAHSFVANCDRCQRTGNISRRHEMPLNTILEVELFDVWGIDFMGPFIPSFGNMYILVAVDYVSKWVEAAAVPNNDSKVVVNFIKKNIFTRFGTPRAIISDGGTHFCNRSFEALLSKYGVKHKISTPYHPQTSGQVEVSNREIKRILEKTVSSTRKDWSKRLDEALWAYRTAYKTPIGMSPYRLVFGKACHLPVELEHNAYWAIRKLNFDMQAAGEKRLLQLNELDEFRLHAYENAKIYKEKKKRWHEKKIVERHFEPGQYVLLFNSRLKLFPGKLKSRWSGPFRITEVFPHGAVELENKNSRNRFKVNAQRIKHYWGEIVDRQHASITLNDVI</sequence>
<dbReference type="PROSITE" id="PS50994">
    <property type="entry name" value="INTEGRASE"/>
    <property type="match status" value="1"/>
</dbReference>
<feature type="compositionally biased region" description="Low complexity" evidence="8">
    <location>
        <begin position="254"/>
        <end position="263"/>
    </location>
</feature>
<evidence type="ECO:0000313" key="11">
    <source>
        <dbReference type="Proteomes" id="UP000231279"/>
    </source>
</evidence>
<dbReference type="SUPFAM" id="SSF53098">
    <property type="entry name" value="Ribonuclease H-like"/>
    <property type="match status" value="1"/>
</dbReference>
<evidence type="ECO:0000256" key="5">
    <source>
        <dbReference type="ARBA" id="ARBA00022759"/>
    </source>
</evidence>
<dbReference type="FunFam" id="3.10.20.370:FF:000001">
    <property type="entry name" value="Retrovirus-related Pol polyprotein from transposon 17.6-like protein"/>
    <property type="match status" value="1"/>
</dbReference>
<dbReference type="Gene3D" id="3.30.70.270">
    <property type="match status" value="2"/>
</dbReference>
<dbReference type="Gene3D" id="3.30.420.10">
    <property type="entry name" value="Ribonuclease H-like superfamily/Ribonuclease H"/>
    <property type="match status" value="1"/>
</dbReference>
<feature type="compositionally biased region" description="Polar residues" evidence="8">
    <location>
        <begin position="237"/>
        <end position="248"/>
    </location>
</feature>
<evidence type="ECO:0000256" key="4">
    <source>
        <dbReference type="ARBA" id="ARBA00022722"/>
    </source>
</evidence>
<dbReference type="Proteomes" id="UP000231279">
    <property type="component" value="Unassembled WGS sequence"/>
</dbReference>
<keyword evidence="10" id="KW-0239">DNA-directed DNA polymerase</keyword>
<name>A0A2G9FWY3_9LAMI</name>